<gene>
    <name evidence="3" type="ORF">Tco_0772315</name>
</gene>
<feature type="domain" description="Reverse transcriptase Ty1/copia-type" evidence="2">
    <location>
        <begin position="455"/>
        <end position="494"/>
    </location>
</feature>
<evidence type="ECO:0000256" key="1">
    <source>
        <dbReference type="SAM" id="MobiDB-lite"/>
    </source>
</evidence>
<reference evidence="3" key="2">
    <citation type="submission" date="2022-01" db="EMBL/GenBank/DDBJ databases">
        <authorList>
            <person name="Yamashiro T."/>
            <person name="Shiraishi A."/>
            <person name="Satake H."/>
            <person name="Nakayama K."/>
        </authorList>
    </citation>
    <scope>NUCLEOTIDE SEQUENCE</scope>
</reference>
<feature type="region of interest" description="Disordered" evidence="1">
    <location>
        <begin position="27"/>
        <end position="91"/>
    </location>
</feature>
<name>A0ABQ4ZHJ8_9ASTR</name>
<evidence type="ECO:0000313" key="4">
    <source>
        <dbReference type="Proteomes" id="UP001151760"/>
    </source>
</evidence>
<reference evidence="3" key="1">
    <citation type="journal article" date="2022" name="Int. J. Mol. Sci.">
        <title>Draft Genome of Tanacetum Coccineum: Genomic Comparison of Closely Related Tanacetum-Family Plants.</title>
        <authorList>
            <person name="Yamashiro T."/>
            <person name="Shiraishi A."/>
            <person name="Nakayama K."/>
            <person name="Satake H."/>
        </authorList>
    </citation>
    <scope>NUCLEOTIDE SEQUENCE</scope>
</reference>
<dbReference type="Proteomes" id="UP001151760">
    <property type="component" value="Unassembled WGS sequence"/>
</dbReference>
<accession>A0ABQ4ZHJ8</accession>
<sequence length="706" mass="79661">MNMALTSMRRQEVLRTGINSSLMEAKYRWSKKNQRSLNEFKEPEVNEYGPRDSSLKPTSGCDKESDNSKENTDDSLEQHQMTDTETSSFESSLKVDKDWKEKFFYPANHVSEVEPKKVRKNSDAPIIEDWVSDDEDEVESPSNSQLNDKGFVDSGCSRYMTGNIAHLSNFKDFDGGYVTFGGGTYGDRITRKGVIKTDNLDFDDKATVEGINAYGIEGLDASYFGNAAPRSVADAQIQDKDRLHDKKDASEKSLGDSSLKDNGTVVQQVNTVRPDINTGSREVSTAVPEVNTTNPEDLVGPSHASEDTQVEDQEVEIGNIPQTYAVPTTPHTRIHKDHPIQHVIGDVQSSVQTRRMTTSYSEQGFISAIYEGKTHQALYTCLFACFLSQEEPKRVSKALSDPTWVEAMQEELLQFKLYKSRQIAQDIPQEEGIDKDEVFAPMARIDADKNVPSINIEEEVYVCQPLGFEDPDHPDKVYKVVKALYGLHQAPRACVGFYHHNTNGHQFIMSSRHQELTSAEQTATEVRGYSQDWESKEKSKGYAFRGSSKQGRKISDIDEDLNTYFAQDDEVVHDQDTTKEGQPEDSTAGITVSTALINISTARETRSTAGRVVYRRRSKEARKDKGKAIMTELEPEKKSKKLLEQERLCLEEAIKLQKQVDEKEKAQIARDEEIARQLLALDEERATSKPKTTKYIDWNDPSVQKY</sequence>
<feature type="compositionally biased region" description="Basic and acidic residues" evidence="1">
    <location>
        <begin position="38"/>
        <end position="54"/>
    </location>
</feature>
<dbReference type="InterPro" id="IPR013103">
    <property type="entry name" value="RVT_2"/>
</dbReference>
<proteinExistence type="predicted"/>
<dbReference type="EMBL" id="BQNB010011368">
    <property type="protein sequence ID" value="GJS89679.1"/>
    <property type="molecule type" value="Genomic_DNA"/>
</dbReference>
<feature type="compositionally biased region" description="Basic and acidic residues" evidence="1">
    <location>
        <begin position="61"/>
        <end position="82"/>
    </location>
</feature>
<keyword evidence="4" id="KW-1185">Reference proteome</keyword>
<protein>
    <submittedName>
        <fullName evidence="3">Ribonuclease H-like domain-containing protein</fullName>
    </submittedName>
</protein>
<feature type="region of interest" description="Disordered" evidence="1">
    <location>
        <begin position="280"/>
        <end position="305"/>
    </location>
</feature>
<comment type="caution">
    <text evidence="3">The sequence shown here is derived from an EMBL/GenBank/DDBJ whole genome shotgun (WGS) entry which is preliminary data.</text>
</comment>
<feature type="compositionally biased region" description="Basic and acidic residues" evidence="1">
    <location>
        <begin position="237"/>
        <end position="254"/>
    </location>
</feature>
<feature type="region of interest" description="Disordered" evidence="1">
    <location>
        <begin position="236"/>
        <end position="267"/>
    </location>
</feature>
<feature type="region of interest" description="Disordered" evidence="1">
    <location>
        <begin position="683"/>
        <end position="706"/>
    </location>
</feature>
<evidence type="ECO:0000313" key="3">
    <source>
        <dbReference type="EMBL" id="GJS89679.1"/>
    </source>
</evidence>
<organism evidence="3 4">
    <name type="scientific">Tanacetum coccineum</name>
    <dbReference type="NCBI Taxonomy" id="301880"/>
    <lineage>
        <taxon>Eukaryota</taxon>
        <taxon>Viridiplantae</taxon>
        <taxon>Streptophyta</taxon>
        <taxon>Embryophyta</taxon>
        <taxon>Tracheophyta</taxon>
        <taxon>Spermatophyta</taxon>
        <taxon>Magnoliopsida</taxon>
        <taxon>eudicotyledons</taxon>
        <taxon>Gunneridae</taxon>
        <taxon>Pentapetalae</taxon>
        <taxon>asterids</taxon>
        <taxon>campanulids</taxon>
        <taxon>Asterales</taxon>
        <taxon>Asteraceae</taxon>
        <taxon>Asteroideae</taxon>
        <taxon>Anthemideae</taxon>
        <taxon>Anthemidinae</taxon>
        <taxon>Tanacetum</taxon>
    </lineage>
</organism>
<dbReference type="Pfam" id="PF07727">
    <property type="entry name" value="RVT_2"/>
    <property type="match status" value="1"/>
</dbReference>
<evidence type="ECO:0000259" key="2">
    <source>
        <dbReference type="Pfam" id="PF07727"/>
    </source>
</evidence>